<name>A0ABY4E2K7_9NEIS</name>
<evidence type="ECO:0000259" key="6">
    <source>
        <dbReference type="Pfam" id="PF14759"/>
    </source>
</evidence>
<dbReference type="PANTHER" id="PTHR43557:SF2">
    <property type="entry name" value="RIESKE DOMAIN-CONTAINING PROTEIN-RELATED"/>
    <property type="match status" value="1"/>
</dbReference>
<evidence type="ECO:0000313" key="7">
    <source>
        <dbReference type="EMBL" id="UOO89744.1"/>
    </source>
</evidence>
<proteinExistence type="predicted"/>
<dbReference type="RefSeq" id="WP_058355548.1">
    <property type="nucleotide sequence ID" value="NZ_CABKVG010000007.1"/>
</dbReference>
<evidence type="ECO:0000259" key="5">
    <source>
        <dbReference type="Pfam" id="PF07992"/>
    </source>
</evidence>
<accession>A0ABY4E2K7</accession>
<dbReference type="PANTHER" id="PTHR43557">
    <property type="entry name" value="APOPTOSIS-INDUCING FACTOR 1"/>
    <property type="match status" value="1"/>
</dbReference>
<reference evidence="7 8" key="1">
    <citation type="journal article" date="2022" name="Res Sq">
        <title>Evolution of multicellular longitudinally dividing oral cavity symbionts (Neisseriaceae).</title>
        <authorList>
            <person name="Nyongesa S."/>
            <person name="Weber P."/>
            <person name="Bernet E."/>
            <person name="Pullido F."/>
            <person name="Nieckarz M."/>
            <person name="Delaby M."/>
            <person name="Nieves C."/>
            <person name="Viehboeck T."/>
            <person name="Krause N."/>
            <person name="Rivera-Millot A."/>
            <person name="Nakamura A."/>
            <person name="Vischer N."/>
            <person name="VanNieuwenhze M."/>
            <person name="Brun Y."/>
            <person name="Cava F."/>
            <person name="Bulgheresi S."/>
            <person name="Veyrier F."/>
        </authorList>
    </citation>
    <scope>NUCLEOTIDE SEQUENCE [LARGE SCALE GENOMIC DNA]</scope>
    <source>
        <strain evidence="7 8">SN4</strain>
    </source>
</reference>
<dbReference type="Proteomes" id="UP000832011">
    <property type="component" value="Chromosome"/>
</dbReference>
<dbReference type="EMBL" id="CP091511">
    <property type="protein sequence ID" value="UOO89744.1"/>
    <property type="molecule type" value="Genomic_DNA"/>
</dbReference>
<keyword evidence="2" id="KW-0285">Flavoprotein</keyword>
<dbReference type="Pfam" id="PF14759">
    <property type="entry name" value="Reductase_C"/>
    <property type="match status" value="1"/>
</dbReference>
<dbReference type="SUPFAM" id="SSF55424">
    <property type="entry name" value="FAD/NAD-linked reductases, dimerisation (C-terminal) domain"/>
    <property type="match status" value="1"/>
</dbReference>
<evidence type="ECO:0000256" key="2">
    <source>
        <dbReference type="ARBA" id="ARBA00022630"/>
    </source>
</evidence>
<keyword evidence="8" id="KW-1185">Reference proteome</keyword>
<dbReference type="InterPro" id="IPR028202">
    <property type="entry name" value="Reductase_C"/>
</dbReference>
<dbReference type="SUPFAM" id="SSF51905">
    <property type="entry name" value="FAD/NAD(P)-binding domain"/>
    <property type="match status" value="2"/>
</dbReference>
<evidence type="ECO:0000256" key="4">
    <source>
        <dbReference type="ARBA" id="ARBA00023002"/>
    </source>
</evidence>
<dbReference type="Gene3D" id="3.30.390.30">
    <property type="match status" value="1"/>
</dbReference>
<dbReference type="PRINTS" id="PR00411">
    <property type="entry name" value="PNDRDTASEI"/>
</dbReference>
<dbReference type="InterPro" id="IPR016156">
    <property type="entry name" value="FAD/NAD-linked_Rdtase_dimer_sf"/>
</dbReference>
<organism evidence="7 8">
    <name type="scientific">Vitreoscilla massiliensis</name>
    <dbReference type="NCBI Taxonomy" id="1689272"/>
    <lineage>
        <taxon>Bacteria</taxon>
        <taxon>Pseudomonadati</taxon>
        <taxon>Pseudomonadota</taxon>
        <taxon>Betaproteobacteria</taxon>
        <taxon>Neisseriales</taxon>
        <taxon>Neisseriaceae</taxon>
        <taxon>Vitreoscilla</taxon>
    </lineage>
</organism>
<dbReference type="InterPro" id="IPR036188">
    <property type="entry name" value="FAD/NAD-bd_sf"/>
</dbReference>
<comment type="cofactor">
    <cofactor evidence="1">
        <name>FAD</name>
        <dbReference type="ChEBI" id="CHEBI:57692"/>
    </cofactor>
</comment>
<protein>
    <submittedName>
        <fullName evidence="7">FAD-dependent oxidoreductase</fullName>
    </submittedName>
</protein>
<sequence length="404" mass="44077">MNNIVIIGAGQAAAWAAHTLRQQGFTGRLSIVSNEERVFYERPPLSKQVLAGDMAAAALQIFNDEAIAAMNIDWHKPVSAERIDRNHHLVILDDGTTLPYDKLLIATGSRARLPHPHWGEINGVYTMRNVDDCHQLRDQLEHIEELVLIGGGWIGLEIAATARKSGVKVTVLELGSRLCARSVSAEVSELIFRHHQNAGVDVVVACGQVELLQAANGQVLIQRDGQDWKTVDAVVVGAGAHICKELAVDAGLDTQDGIVVDAFGQSSDPDIYAAGDVAIHPELGFCIQSWANAQNQAIVAAKAMLGETEPYADIPWLWSDQYDLNIQILGTPIGHEKCALVERQTGDKQHSFLYLNEQNQLHYLVAVNDAKLVKMAKRWMKAGTSLQASDLANPDFNVLSIKAN</sequence>
<dbReference type="PRINTS" id="PR00368">
    <property type="entry name" value="FADPNR"/>
</dbReference>
<evidence type="ECO:0000256" key="1">
    <source>
        <dbReference type="ARBA" id="ARBA00001974"/>
    </source>
</evidence>
<keyword evidence="4" id="KW-0560">Oxidoreductase</keyword>
<evidence type="ECO:0000256" key="3">
    <source>
        <dbReference type="ARBA" id="ARBA00022827"/>
    </source>
</evidence>
<gene>
    <name evidence="7" type="ORF">LVJ82_01770</name>
</gene>
<feature type="domain" description="FAD/NAD(P)-binding" evidence="5">
    <location>
        <begin position="3"/>
        <end position="297"/>
    </location>
</feature>
<feature type="domain" description="Reductase C-terminal" evidence="6">
    <location>
        <begin position="316"/>
        <end position="397"/>
    </location>
</feature>
<evidence type="ECO:0000313" key="8">
    <source>
        <dbReference type="Proteomes" id="UP000832011"/>
    </source>
</evidence>
<dbReference type="InterPro" id="IPR023753">
    <property type="entry name" value="FAD/NAD-binding_dom"/>
</dbReference>
<dbReference type="Pfam" id="PF07992">
    <property type="entry name" value="Pyr_redox_2"/>
    <property type="match status" value="1"/>
</dbReference>
<dbReference type="InterPro" id="IPR050446">
    <property type="entry name" value="FAD-oxidoreductase/Apoptosis"/>
</dbReference>
<dbReference type="Gene3D" id="3.50.50.60">
    <property type="entry name" value="FAD/NAD(P)-binding domain"/>
    <property type="match status" value="2"/>
</dbReference>
<keyword evidence="3" id="KW-0274">FAD</keyword>